<dbReference type="Pfam" id="PF01522">
    <property type="entry name" value="Polysacc_deac_1"/>
    <property type="match status" value="1"/>
</dbReference>
<gene>
    <name evidence="2" type="ORF">QQ008_28630</name>
</gene>
<accession>A0ABT8KX87</accession>
<dbReference type="SUPFAM" id="SSF88713">
    <property type="entry name" value="Glycoside hydrolase/deacetylase"/>
    <property type="match status" value="1"/>
</dbReference>
<name>A0ABT8KX87_9BACT</name>
<organism evidence="2 3">
    <name type="scientific">Splendidivirga corallicola</name>
    <dbReference type="NCBI Taxonomy" id="3051826"/>
    <lineage>
        <taxon>Bacteria</taxon>
        <taxon>Pseudomonadati</taxon>
        <taxon>Bacteroidota</taxon>
        <taxon>Cytophagia</taxon>
        <taxon>Cytophagales</taxon>
        <taxon>Splendidivirgaceae</taxon>
        <taxon>Splendidivirga</taxon>
    </lineage>
</organism>
<dbReference type="RefSeq" id="WP_346755406.1">
    <property type="nucleotide sequence ID" value="NZ_JAUJEA010000018.1"/>
</dbReference>
<evidence type="ECO:0000313" key="3">
    <source>
        <dbReference type="Proteomes" id="UP001172082"/>
    </source>
</evidence>
<dbReference type="InterPro" id="IPR002509">
    <property type="entry name" value="NODB_dom"/>
</dbReference>
<dbReference type="InterPro" id="IPR011330">
    <property type="entry name" value="Glyco_hydro/deAcase_b/a-brl"/>
</dbReference>
<dbReference type="Gene3D" id="3.20.20.370">
    <property type="entry name" value="Glycoside hydrolase/deacetylase"/>
    <property type="match status" value="1"/>
</dbReference>
<sequence>MPTKLFIIWDFDAAIGQINATYPYKYNEQLILDELENVKQTLILANNHQVKMIFAITGYSAEEGVYPFHIQDLIREIHQQGHEIASHSWRHEWFPYLTRKQVTLSLERSKFILEKCIGEEGAVKGFVPPFTRPFSWYQKGSFSLGDRSLAFSNFPGANLGSLIPIVKKAGYSWIRSTYRPMIEKLVGKNKNKSLDRKWFHYHDVLCFPQNYVGFDDGAERMLELGIQKKKDVVICGHPSGLSRNKPGNAEHLKYLKSFLQKVDEYQSQGTLHSAYLKDHCTKA</sequence>
<proteinExistence type="predicted"/>
<keyword evidence="3" id="KW-1185">Reference proteome</keyword>
<evidence type="ECO:0000313" key="2">
    <source>
        <dbReference type="EMBL" id="MDN5205385.1"/>
    </source>
</evidence>
<feature type="domain" description="NodB homology" evidence="1">
    <location>
        <begin position="37"/>
        <end position="130"/>
    </location>
</feature>
<dbReference type="EMBL" id="JAUJEA010000018">
    <property type="protein sequence ID" value="MDN5205385.1"/>
    <property type="molecule type" value="Genomic_DNA"/>
</dbReference>
<protein>
    <submittedName>
        <fullName evidence="2">Polysaccharide deacetylase family protein</fullName>
    </submittedName>
</protein>
<reference evidence="2" key="1">
    <citation type="submission" date="2023-06" db="EMBL/GenBank/DDBJ databases">
        <title>Genomic of Parafulvivirga corallium.</title>
        <authorList>
            <person name="Wang G."/>
        </authorList>
    </citation>
    <scope>NUCLEOTIDE SEQUENCE</scope>
    <source>
        <strain evidence="2">BMA10</strain>
    </source>
</reference>
<evidence type="ECO:0000259" key="1">
    <source>
        <dbReference type="Pfam" id="PF01522"/>
    </source>
</evidence>
<dbReference type="Proteomes" id="UP001172082">
    <property type="component" value="Unassembled WGS sequence"/>
</dbReference>
<comment type="caution">
    <text evidence="2">The sequence shown here is derived from an EMBL/GenBank/DDBJ whole genome shotgun (WGS) entry which is preliminary data.</text>
</comment>